<sequence>MKKIIGIILSLTLVLGLCACGGPTPTEAANDFMRAIKEQDTETLKTVYAGGSLDITEDVKKGKGKDEFDELFGDALYEKLFAFEYEVSNEKIDGDKATVDVAIKTYGLGTSFTNFVSEFMAQAFSLALSGASEDAINKMSVEIFSAKLDEAKLDYEKTVTLNLTKKDNEWVVDELAEDGDFFNAITGGMIEAAKNAENMFSSGEEK</sequence>
<proteinExistence type="predicted"/>
<dbReference type="AlphaFoldDB" id="A0A9J6QZU7"/>
<gene>
    <name evidence="2" type="ORF">OBO34_22320</name>
</gene>
<keyword evidence="1" id="KW-0732">Signal</keyword>
<dbReference type="RefSeq" id="WP_269478924.1">
    <property type="nucleotide sequence ID" value="NZ_JAOSHN010000025.1"/>
</dbReference>
<dbReference type="PROSITE" id="PS51257">
    <property type="entry name" value="PROKAR_LIPOPROTEIN"/>
    <property type="match status" value="1"/>
</dbReference>
<reference evidence="2" key="1">
    <citation type="submission" date="2022-09" db="EMBL/GenBank/DDBJ databases">
        <title>Culturomic study of gut microbiota in children with autism spectrum disorder.</title>
        <authorList>
            <person name="Efimov B.A."/>
            <person name="Chaplin A.V."/>
            <person name="Sokolova S.R."/>
            <person name="Pikina A.P."/>
            <person name="Korzhanova M."/>
            <person name="Belova V."/>
            <person name="Korostin D."/>
        </authorList>
    </citation>
    <scope>NUCLEOTIDE SEQUENCE</scope>
    <source>
        <strain evidence="2">ASD5510</strain>
    </source>
</reference>
<evidence type="ECO:0000313" key="2">
    <source>
        <dbReference type="EMBL" id="MCU7381054.1"/>
    </source>
</evidence>
<feature type="chain" id="PRO_5039901438" evidence="1">
    <location>
        <begin position="29"/>
        <end position="206"/>
    </location>
</feature>
<name>A0A9J6QZU7_9FIRM</name>
<comment type="caution">
    <text evidence="2">The sequence shown here is derived from an EMBL/GenBank/DDBJ whole genome shotgun (WGS) entry which is preliminary data.</text>
</comment>
<organism evidence="2 3">
    <name type="scientific">Hominibacterium faecale</name>
    <dbReference type="NCBI Taxonomy" id="2839743"/>
    <lineage>
        <taxon>Bacteria</taxon>
        <taxon>Bacillati</taxon>
        <taxon>Bacillota</taxon>
        <taxon>Clostridia</taxon>
        <taxon>Peptostreptococcales</taxon>
        <taxon>Anaerovoracaceae</taxon>
        <taxon>Hominibacterium</taxon>
    </lineage>
</organism>
<keyword evidence="3" id="KW-1185">Reference proteome</keyword>
<evidence type="ECO:0000256" key="1">
    <source>
        <dbReference type="SAM" id="SignalP"/>
    </source>
</evidence>
<protein>
    <submittedName>
        <fullName evidence="2">DUF5105 domain-containing protein</fullName>
    </submittedName>
</protein>
<accession>A0A9J6QZU7</accession>
<evidence type="ECO:0000313" key="3">
    <source>
        <dbReference type="Proteomes" id="UP001065549"/>
    </source>
</evidence>
<dbReference type="Proteomes" id="UP001065549">
    <property type="component" value="Unassembled WGS sequence"/>
</dbReference>
<dbReference type="EMBL" id="JAOSHN010000025">
    <property type="protein sequence ID" value="MCU7381054.1"/>
    <property type="molecule type" value="Genomic_DNA"/>
</dbReference>
<feature type="signal peptide" evidence="1">
    <location>
        <begin position="1"/>
        <end position="28"/>
    </location>
</feature>
<dbReference type="Gene3D" id="3.10.450.50">
    <property type="match status" value="1"/>
</dbReference>